<evidence type="ECO:0000313" key="3">
    <source>
        <dbReference type="EMBL" id="VUC38106.1"/>
    </source>
</evidence>
<dbReference type="Gene3D" id="3.30.420.10">
    <property type="entry name" value="Ribonuclease H-like superfamily/Ribonuclease H"/>
    <property type="match status" value="1"/>
</dbReference>
<dbReference type="PANTHER" id="PTHR28083">
    <property type="entry name" value="GOOD FOR FULL DBP5 ACTIVITY PROTEIN 2"/>
    <property type="match status" value="1"/>
</dbReference>
<dbReference type="InterPro" id="IPR036397">
    <property type="entry name" value="RNaseH_sf"/>
</dbReference>
<feature type="compositionally biased region" description="Acidic residues" evidence="1">
    <location>
        <begin position="28"/>
        <end position="37"/>
    </location>
</feature>
<name>A0ABY6V5X7_BIOOC</name>
<comment type="caution">
    <text evidence="3">The sequence shown here is derived from an EMBL/GenBank/DDBJ whole genome shotgun (WGS) entry which is preliminary data.</text>
</comment>
<dbReference type="EMBL" id="CABFNS010001100">
    <property type="protein sequence ID" value="VUC38106.1"/>
    <property type="molecule type" value="Genomic_DNA"/>
</dbReference>
<dbReference type="Proteomes" id="UP000766486">
    <property type="component" value="Unassembled WGS sequence"/>
</dbReference>
<feature type="domain" description="Gfd2/YDR514C-like C-terminal" evidence="2">
    <location>
        <begin position="285"/>
        <end position="466"/>
    </location>
</feature>
<feature type="region of interest" description="Disordered" evidence="1">
    <location>
        <begin position="23"/>
        <end position="67"/>
    </location>
</feature>
<feature type="region of interest" description="Disordered" evidence="1">
    <location>
        <begin position="242"/>
        <end position="262"/>
    </location>
</feature>
<accession>A0ABY6V5X7</accession>
<gene>
    <name evidence="3" type="ORF">CLO192961_LOCUS493817</name>
</gene>
<dbReference type="Pfam" id="PF21762">
    <property type="entry name" value="DEDDh_C"/>
    <property type="match status" value="1"/>
</dbReference>
<protein>
    <recommendedName>
        <fullName evidence="2">Gfd2/YDR514C-like C-terminal domain-containing protein</fullName>
    </recommendedName>
</protein>
<keyword evidence="4" id="KW-1185">Reference proteome</keyword>
<proteinExistence type="predicted"/>
<organism evidence="3 4">
    <name type="scientific">Bionectria ochroleuca</name>
    <name type="common">Gliocladium roseum</name>
    <dbReference type="NCBI Taxonomy" id="29856"/>
    <lineage>
        <taxon>Eukaryota</taxon>
        <taxon>Fungi</taxon>
        <taxon>Dikarya</taxon>
        <taxon>Ascomycota</taxon>
        <taxon>Pezizomycotina</taxon>
        <taxon>Sordariomycetes</taxon>
        <taxon>Hypocreomycetidae</taxon>
        <taxon>Hypocreales</taxon>
        <taxon>Bionectriaceae</taxon>
        <taxon>Clonostachys</taxon>
    </lineage>
</organism>
<dbReference type="PANTHER" id="PTHR28083:SF1">
    <property type="entry name" value="GOOD FOR FULL DBP5 ACTIVITY PROTEIN 2"/>
    <property type="match status" value="1"/>
</dbReference>
<feature type="region of interest" description="Disordered" evidence="1">
    <location>
        <begin position="487"/>
        <end position="509"/>
    </location>
</feature>
<sequence>MEKVDISRRLEVLSKLFGRSVTLREPEPESCPEETDLNEPPLTDLAQSTAERSKPAKGSGPRAFVNDDVGPRASTAGAFDCQNYRLGEPLDADTSFVPWKVVTTYGELFIGKTNRPYAAPFWEKITEGRVWDFFCIHNPLKPSNEPSLLVPTAQFQDFLDMVNKKLGISLAIPGGISTDKFLIKFRDETPRPRYFQRSRDQKVLSLEELPAISDGDTKLFKSATPVAQKLFLETVSLVERIPKKDSRGKNNQKSQRKKNERKQMVVDAQKLLGVGSPDAVAKDFVLVCFDVEAIERPPNPISEIGIAILDTRDIAKIAPGPAGQEWWPSIKAHHLRVREFSALVNRDYVHGCPDAFNFGESKFPAKAETKEAILSILNPYIEDGRNLALVGHDIHQDIRYLFSLGIDLASMGSIKQTIDSQSLHQVLRELDCGRGLSAVLSDLGILSKNLHNAGNDAVFTLRASIGLAIENRRKQVAEEKEEEYVPEMLAQEPESPAEENAELATEAGVPMVVM</sequence>
<evidence type="ECO:0000256" key="1">
    <source>
        <dbReference type="SAM" id="MobiDB-lite"/>
    </source>
</evidence>
<evidence type="ECO:0000259" key="2">
    <source>
        <dbReference type="Pfam" id="PF21762"/>
    </source>
</evidence>
<reference evidence="3 4" key="1">
    <citation type="submission" date="2019-06" db="EMBL/GenBank/DDBJ databases">
        <authorList>
            <person name="Broberg M."/>
        </authorList>
    </citation>
    <scope>NUCLEOTIDE SEQUENCE [LARGE SCALE GENOMIC DNA]</scope>
</reference>
<dbReference type="SUPFAM" id="SSF53098">
    <property type="entry name" value="Ribonuclease H-like"/>
    <property type="match status" value="1"/>
</dbReference>
<dbReference type="InterPro" id="IPR040151">
    <property type="entry name" value="Gfd2/YDR514C-like"/>
</dbReference>
<evidence type="ECO:0000313" key="4">
    <source>
        <dbReference type="Proteomes" id="UP000766486"/>
    </source>
</evidence>
<dbReference type="InterPro" id="IPR048519">
    <property type="entry name" value="Gfd2/YDR514C-like_C"/>
</dbReference>
<dbReference type="InterPro" id="IPR012337">
    <property type="entry name" value="RNaseH-like_sf"/>
</dbReference>